<dbReference type="Pfam" id="PF08915">
    <property type="entry name" value="tRNA-Thr_ED"/>
    <property type="match status" value="1"/>
</dbReference>
<dbReference type="Gene3D" id="3.50.80.10">
    <property type="entry name" value="D-tyrosyl-tRNA(Tyr) deacylase"/>
    <property type="match status" value="1"/>
</dbReference>
<dbReference type="InterPro" id="IPR015011">
    <property type="entry name" value="Threonyl-tRNA_syn_edit_dom_arc"/>
</dbReference>
<reference evidence="2" key="1">
    <citation type="journal article" date="2015" name="Nature">
        <title>Complex archaea that bridge the gap between prokaryotes and eukaryotes.</title>
        <authorList>
            <person name="Spang A."/>
            <person name="Saw J.H."/>
            <person name="Jorgensen S.L."/>
            <person name="Zaremba-Niedzwiedzka K."/>
            <person name="Martijn J."/>
            <person name="Lind A.E."/>
            <person name="van Eijk R."/>
            <person name="Schleper C."/>
            <person name="Guy L."/>
            <person name="Ettema T.J."/>
        </authorList>
    </citation>
    <scope>NUCLEOTIDE SEQUENCE</scope>
</reference>
<dbReference type="InterPro" id="IPR023509">
    <property type="entry name" value="DTD-like_sf"/>
</dbReference>
<comment type="caution">
    <text evidence="2">The sequence shown here is derived from an EMBL/GenBank/DDBJ whole genome shotgun (WGS) entry which is preliminary data.</text>
</comment>
<feature type="domain" description="Threonyl-tRNA synthetase editing" evidence="1">
    <location>
        <begin position="16"/>
        <end position="154"/>
    </location>
</feature>
<dbReference type="GO" id="GO:0004829">
    <property type="term" value="F:threonine-tRNA ligase activity"/>
    <property type="evidence" value="ECO:0007669"/>
    <property type="project" value="InterPro"/>
</dbReference>
<dbReference type="GO" id="GO:0005524">
    <property type="term" value="F:ATP binding"/>
    <property type="evidence" value="ECO:0007669"/>
    <property type="project" value="InterPro"/>
</dbReference>
<proteinExistence type="predicted"/>
<evidence type="ECO:0000259" key="1">
    <source>
        <dbReference type="Pfam" id="PF08915"/>
    </source>
</evidence>
<dbReference type="GO" id="GO:0008270">
    <property type="term" value="F:zinc ion binding"/>
    <property type="evidence" value="ECO:0007669"/>
    <property type="project" value="InterPro"/>
</dbReference>
<sequence>MLYLFNLIIFYILKLMRFLSFHVNSFWYKVTKKGRSSIIEKITEQNREKQVENALVLFISMEKRDETNPEILERAIVEIVKITSQLKITNIVIIPFAHLFGKLSALEFAFESFKSIESVLKTQGFSVSRLPFGWFNELEMKAKGHPLSRISRKIR</sequence>
<gene>
    <name evidence="2" type="ORF">LCGC14_2177260</name>
</gene>
<protein>
    <recommendedName>
        <fullName evidence="1">Threonyl-tRNA synthetase editing domain-containing protein</fullName>
    </recommendedName>
</protein>
<organism evidence="2">
    <name type="scientific">marine sediment metagenome</name>
    <dbReference type="NCBI Taxonomy" id="412755"/>
    <lineage>
        <taxon>unclassified sequences</taxon>
        <taxon>metagenomes</taxon>
        <taxon>ecological metagenomes</taxon>
    </lineage>
</organism>
<accession>A0A0F9GJ49</accession>
<evidence type="ECO:0000313" key="2">
    <source>
        <dbReference type="EMBL" id="KKL63222.1"/>
    </source>
</evidence>
<dbReference type="GO" id="GO:0005737">
    <property type="term" value="C:cytoplasm"/>
    <property type="evidence" value="ECO:0007669"/>
    <property type="project" value="InterPro"/>
</dbReference>
<name>A0A0F9GJ49_9ZZZZ</name>
<dbReference type="AlphaFoldDB" id="A0A0F9GJ49"/>
<dbReference type="EMBL" id="LAZR01028243">
    <property type="protein sequence ID" value="KKL63222.1"/>
    <property type="molecule type" value="Genomic_DNA"/>
</dbReference>